<gene>
    <name evidence="1" type="ORF">H9754_10040</name>
</gene>
<accession>A0A9D2PIX2</accession>
<reference evidence="1" key="1">
    <citation type="journal article" date="2021" name="PeerJ">
        <title>Extensive microbial diversity within the chicken gut microbiome revealed by metagenomics and culture.</title>
        <authorList>
            <person name="Gilroy R."/>
            <person name="Ravi A."/>
            <person name="Getino M."/>
            <person name="Pursley I."/>
            <person name="Horton D.L."/>
            <person name="Alikhan N.F."/>
            <person name="Baker D."/>
            <person name="Gharbi K."/>
            <person name="Hall N."/>
            <person name="Watson M."/>
            <person name="Adriaenssens E.M."/>
            <person name="Foster-Nyarko E."/>
            <person name="Jarju S."/>
            <person name="Secka A."/>
            <person name="Antonio M."/>
            <person name="Oren A."/>
            <person name="Chaudhuri R.R."/>
            <person name="La Ragione R."/>
            <person name="Hildebrand F."/>
            <person name="Pallen M.J."/>
        </authorList>
    </citation>
    <scope>NUCLEOTIDE SEQUENCE</scope>
    <source>
        <strain evidence="1">ChiSjej3B21-8574</strain>
    </source>
</reference>
<evidence type="ECO:0000313" key="1">
    <source>
        <dbReference type="EMBL" id="HJC50891.1"/>
    </source>
</evidence>
<dbReference type="AlphaFoldDB" id="A0A9D2PIX2"/>
<dbReference type="Proteomes" id="UP000823904">
    <property type="component" value="Unassembled WGS sequence"/>
</dbReference>
<reference evidence="1" key="2">
    <citation type="submission" date="2021-04" db="EMBL/GenBank/DDBJ databases">
        <authorList>
            <person name="Gilroy R."/>
        </authorList>
    </citation>
    <scope>NUCLEOTIDE SEQUENCE</scope>
    <source>
        <strain evidence="1">ChiSjej3B21-8574</strain>
    </source>
</reference>
<organism evidence="1 2">
    <name type="scientific">Candidatus Anaerostipes avistercoris</name>
    <dbReference type="NCBI Taxonomy" id="2838462"/>
    <lineage>
        <taxon>Bacteria</taxon>
        <taxon>Bacillati</taxon>
        <taxon>Bacillota</taxon>
        <taxon>Clostridia</taxon>
        <taxon>Lachnospirales</taxon>
        <taxon>Lachnospiraceae</taxon>
        <taxon>Anaerostipes</taxon>
    </lineage>
</organism>
<proteinExistence type="predicted"/>
<sequence length="479" mass="57778">MEEFKGYDTITVPGFIREKHNTSWSKAEAECYRHWILENQEKRAKYLIQYLKHSEWAKEVEENENKPEIFLTIWKWYRRNYKKRERKKSSVLMEQIDMKRKGFSVDSAYADSIRYTLTEKSEAVAFDIGFYMAWEILKHHPNIQWRMADVPKDDIEANLFQLNGFYDCEERGEGKEPFAFDVNPFGYIESLWREFFDQEAEPTDESLYQMYLDISAQAKEVSEQISDKSKSQASLTAEYIEEVKNRQDGTEEFEGYKKLSIPKFILTKDNMKWTKKETREYREWILENYEIRAEYMMQYLKNHGWEEEIRKNENRPEIFLTIWKWFRENLRVKERNKAYVLLKKISMWKDGFSVDEDAVNAVRYTLTETSEAIAIDISFCLAREVLKHHPGIQWKTAEVPKNDIEANLFQLYGFHDTENLEQEAETFIFGIDPLRWVGSLCEDIFDREEESTDESLYKMYLQMDEWTKWPKKLPYFVQY</sequence>
<evidence type="ECO:0000313" key="2">
    <source>
        <dbReference type="Proteomes" id="UP000823904"/>
    </source>
</evidence>
<name>A0A9D2PIX2_9FIRM</name>
<comment type="caution">
    <text evidence="1">The sequence shown here is derived from an EMBL/GenBank/DDBJ whole genome shotgun (WGS) entry which is preliminary data.</text>
</comment>
<dbReference type="EMBL" id="DWWD01000040">
    <property type="protein sequence ID" value="HJC50891.1"/>
    <property type="molecule type" value="Genomic_DNA"/>
</dbReference>
<protein>
    <submittedName>
        <fullName evidence="1">Uncharacterized protein</fullName>
    </submittedName>
</protein>